<dbReference type="OrthoDB" id="2454603at2"/>
<dbReference type="RefSeq" id="WP_043032327.1">
    <property type="nucleotide sequence ID" value="NZ_JXSU01000007.1"/>
</dbReference>
<gene>
    <name evidence="1" type="ORF">N495_15320</name>
</gene>
<organism evidence="1 2">
    <name type="scientific">Clostridium botulinum B2 450</name>
    <dbReference type="NCBI Taxonomy" id="1379739"/>
    <lineage>
        <taxon>Bacteria</taxon>
        <taxon>Bacillati</taxon>
        <taxon>Bacillota</taxon>
        <taxon>Clostridia</taxon>
        <taxon>Eubacteriales</taxon>
        <taxon>Clostridiaceae</taxon>
        <taxon>Clostridium</taxon>
    </lineage>
</organism>
<keyword evidence="1" id="KW-0645">Protease</keyword>
<dbReference type="GO" id="GO:0008233">
    <property type="term" value="F:peptidase activity"/>
    <property type="evidence" value="ECO:0007669"/>
    <property type="project" value="UniProtKB-KW"/>
</dbReference>
<accession>A0A0D1C1E5</accession>
<dbReference type="AlphaFoldDB" id="A0A0D1C1E5"/>
<evidence type="ECO:0000313" key="2">
    <source>
        <dbReference type="Proteomes" id="UP000032250"/>
    </source>
</evidence>
<proteinExistence type="predicted"/>
<protein>
    <submittedName>
        <fullName evidence="1">Prohead protease</fullName>
    </submittedName>
</protein>
<dbReference type="PATRIC" id="fig|1379739.3.peg.3458"/>
<dbReference type="EMBL" id="JXSU01000007">
    <property type="protein sequence ID" value="KIS24881.1"/>
    <property type="molecule type" value="Genomic_DNA"/>
</dbReference>
<evidence type="ECO:0000313" key="1">
    <source>
        <dbReference type="EMBL" id="KIS24881.1"/>
    </source>
</evidence>
<dbReference type="GO" id="GO:0006508">
    <property type="term" value="P:proteolysis"/>
    <property type="evidence" value="ECO:0007669"/>
    <property type="project" value="UniProtKB-KW"/>
</dbReference>
<reference evidence="1 2" key="1">
    <citation type="submission" date="2014-06" db="EMBL/GenBank/DDBJ databases">
        <title>Genome characterization of distinct group I Clostridium botulinum lineages.</title>
        <authorList>
            <person name="Giordani F."/>
            <person name="Anselmo A."/>
            <person name="Fillo S."/>
            <person name="Palozzi A.M."/>
            <person name="Fortunato A."/>
            <person name="Gentile B."/>
            <person name="Ciammaruconi A."/>
            <person name="Anniballi F."/>
            <person name="De Medici D."/>
            <person name="Lista F."/>
        </authorList>
    </citation>
    <scope>NUCLEOTIDE SEQUENCE [LARGE SCALE GENOMIC DNA]</scope>
    <source>
        <strain evidence="1 2">B2 450</strain>
    </source>
</reference>
<dbReference type="HOGENOM" id="CLU_164594_0_0_9"/>
<sequence length="120" mass="14047">MNIKQYLLKVLNNKEILDLLPDKKVYFLHANNSNKDLYLEYEIINEYGADYSEGKEDYTTYVVQIDIFSTGDYTECEEVVKRIMIQNGFNRDMAADLYEKETGLNHKPMRFSIDLPTSKG</sequence>
<name>A0A0D1C1E5_CLOBO</name>
<comment type="caution">
    <text evidence="1">The sequence shown here is derived from an EMBL/GenBank/DDBJ whole genome shotgun (WGS) entry which is preliminary data.</text>
</comment>
<keyword evidence="1" id="KW-0378">Hydrolase</keyword>
<dbReference type="Proteomes" id="UP000032250">
    <property type="component" value="Unassembled WGS sequence"/>
</dbReference>